<gene>
    <name evidence="8" type="ORF">QBC41DRAFT_56358</name>
</gene>
<dbReference type="PROSITE" id="PS00028">
    <property type="entry name" value="ZINC_FINGER_C2H2_1"/>
    <property type="match status" value="2"/>
</dbReference>
<evidence type="ECO:0000256" key="5">
    <source>
        <dbReference type="PROSITE-ProRule" id="PRU00042"/>
    </source>
</evidence>
<feature type="region of interest" description="Disordered" evidence="6">
    <location>
        <begin position="1"/>
        <end position="254"/>
    </location>
</feature>
<dbReference type="InterPro" id="IPR036236">
    <property type="entry name" value="Znf_C2H2_sf"/>
</dbReference>
<evidence type="ECO:0000256" key="4">
    <source>
        <dbReference type="ARBA" id="ARBA00022833"/>
    </source>
</evidence>
<dbReference type="AlphaFoldDB" id="A0AA39ZIJ0"/>
<feature type="compositionally biased region" description="Basic and acidic residues" evidence="6">
    <location>
        <begin position="70"/>
        <end position="82"/>
    </location>
</feature>
<evidence type="ECO:0000259" key="7">
    <source>
        <dbReference type="PROSITE" id="PS50157"/>
    </source>
</evidence>
<keyword evidence="4" id="KW-0862">Zinc</keyword>
<feature type="compositionally biased region" description="Low complexity" evidence="6">
    <location>
        <begin position="218"/>
        <end position="232"/>
    </location>
</feature>
<organism evidence="8 9">
    <name type="scientific">Cercophora samala</name>
    <dbReference type="NCBI Taxonomy" id="330535"/>
    <lineage>
        <taxon>Eukaryota</taxon>
        <taxon>Fungi</taxon>
        <taxon>Dikarya</taxon>
        <taxon>Ascomycota</taxon>
        <taxon>Pezizomycotina</taxon>
        <taxon>Sordariomycetes</taxon>
        <taxon>Sordariomycetidae</taxon>
        <taxon>Sordariales</taxon>
        <taxon>Lasiosphaeriaceae</taxon>
        <taxon>Cercophora</taxon>
    </lineage>
</organism>
<dbReference type="FunFam" id="3.30.160.60:FF:000446">
    <property type="entry name" value="Zinc finger protein"/>
    <property type="match status" value="1"/>
</dbReference>
<dbReference type="EMBL" id="JAULSY010000021">
    <property type="protein sequence ID" value="KAK0671396.1"/>
    <property type="molecule type" value="Genomic_DNA"/>
</dbReference>
<dbReference type="SUPFAM" id="SSF57667">
    <property type="entry name" value="beta-beta-alpha zinc fingers"/>
    <property type="match status" value="2"/>
</dbReference>
<dbReference type="GO" id="GO:0005634">
    <property type="term" value="C:nucleus"/>
    <property type="evidence" value="ECO:0007669"/>
    <property type="project" value="TreeGrafter"/>
</dbReference>
<feature type="compositionally biased region" description="Polar residues" evidence="6">
    <location>
        <begin position="83"/>
        <end position="93"/>
    </location>
</feature>
<evidence type="ECO:0000313" key="9">
    <source>
        <dbReference type="Proteomes" id="UP001174997"/>
    </source>
</evidence>
<protein>
    <recommendedName>
        <fullName evidence="7">C2H2-type domain-containing protein</fullName>
    </recommendedName>
</protein>
<sequence length="671" mass="71584">MASNRGPTATEAQAPRAPVTALTSQRPLKRARETTPTSPESAHSGDLSPSKIARLMGLHTPTLTGAAALEEERRRREEEHQHQQLASLETSENPNHRAIEELMSGVANELSRSHDAPAPAPPSTGVSEIEAAAAAAARALSSVTIPTGENPIGELHDVSPQSGTSGASLDDAEGQVVHSPAAMDIDGRGDQRMYAPQPDAQMDEKTANSLSYPGVLSPQGAMPAPGAPQRGMSLPMQSSQGSDIGPRSPGSNKKHKCPYCETEFTRHHNLKSHLLTHSQEKPFCCQHCQLRFRRLHDLKRHGKLHTGEKPHVCPKCDRKFARGDALARHSKGAGGCAGRRPSMAGYGEDDYEASGADDSAMSGVLYDANANGDMMDDERRRSLPSIKAQHVPGQPGVDGYNAHSNTYPPVGQRPGGLYPPNVDRGSTSSNTSPTVPNNHTPHTSISSVPLSAGGASMYSQSGMTESPKPLSPGAAQANQGLLQRSPHETHQAASGLSLPAHGMSPTAKQAWLSQYPPADRDAIKGNTAPTAQATGRGRGRAASGAAPVAQGAPPVDGNLFGAEQQPYWTFVVQHFDERLKQAQEQLAADASKANAQLLERINLQDQHIAALSAEVASLRQQLQGQEPPLPQGQEQEPEQPQHQQLQEHQQQQEQQQHQQQPQAPNEVAVQE</sequence>
<feature type="region of interest" description="Disordered" evidence="6">
    <location>
        <begin position="620"/>
        <end position="671"/>
    </location>
</feature>
<feature type="domain" description="C2H2-type" evidence="7">
    <location>
        <begin position="311"/>
        <end position="341"/>
    </location>
</feature>
<keyword evidence="2" id="KW-0677">Repeat</keyword>
<dbReference type="GO" id="GO:0010468">
    <property type="term" value="P:regulation of gene expression"/>
    <property type="evidence" value="ECO:0007669"/>
    <property type="project" value="TreeGrafter"/>
</dbReference>
<dbReference type="Proteomes" id="UP001174997">
    <property type="component" value="Unassembled WGS sequence"/>
</dbReference>
<keyword evidence="3 5" id="KW-0863">Zinc-finger</keyword>
<dbReference type="Gene3D" id="3.30.160.60">
    <property type="entry name" value="Classic Zinc Finger"/>
    <property type="match status" value="3"/>
</dbReference>
<evidence type="ECO:0000313" key="8">
    <source>
        <dbReference type="EMBL" id="KAK0671396.1"/>
    </source>
</evidence>
<proteinExistence type="predicted"/>
<feature type="compositionally biased region" description="Low complexity" evidence="6">
    <location>
        <begin position="527"/>
        <end position="550"/>
    </location>
</feature>
<comment type="caution">
    <text evidence="8">The sequence shown here is derived from an EMBL/GenBank/DDBJ whole genome shotgun (WGS) entry which is preliminary data.</text>
</comment>
<dbReference type="PANTHER" id="PTHR16515:SF58">
    <property type="entry name" value="ZINC FINGER PROTEIN 22"/>
    <property type="match status" value="1"/>
</dbReference>
<dbReference type="InterPro" id="IPR013087">
    <property type="entry name" value="Znf_C2H2_type"/>
</dbReference>
<evidence type="ECO:0000256" key="3">
    <source>
        <dbReference type="ARBA" id="ARBA00022771"/>
    </source>
</evidence>
<feature type="domain" description="C2H2-type" evidence="7">
    <location>
        <begin position="283"/>
        <end position="310"/>
    </location>
</feature>
<feature type="compositionally biased region" description="Low complexity" evidence="6">
    <location>
        <begin position="426"/>
        <end position="444"/>
    </location>
</feature>
<keyword evidence="9" id="KW-1185">Reference proteome</keyword>
<feature type="compositionally biased region" description="Polar residues" evidence="6">
    <location>
        <begin position="1"/>
        <end position="11"/>
    </location>
</feature>
<dbReference type="PANTHER" id="PTHR16515">
    <property type="entry name" value="PR DOMAIN ZINC FINGER PROTEIN"/>
    <property type="match status" value="1"/>
</dbReference>
<dbReference type="PROSITE" id="PS50157">
    <property type="entry name" value="ZINC_FINGER_C2H2_2"/>
    <property type="match status" value="3"/>
</dbReference>
<evidence type="ECO:0000256" key="1">
    <source>
        <dbReference type="ARBA" id="ARBA00022723"/>
    </source>
</evidence>
<accession>A0AA39ZIJ0</accession>
<name>A0AA39ZIJ0_9PEZI</name>
<keyword evidence="1" id="KW-0479">Metal-binding</keyword>
<dbReference type="InterPro" id="IPR050331">
    <property type="entry name" value="Zinc_finger"/>
</dbReference>
<dbReference type="GO" id="GO:0008270">
    <property type="term" value="F:zinc ion binding"/>
    <property type="evidence" value="ECO:0007669"/>
    <property type="project" value="UniProtKB-KW"/>
</dbReference>
<reference evidence="8" key="1">
    <citation type="submission" date="2023-06" db="EMBL/GenBank/DDBJ databases">
        <title>Genome-scale phylogeny and comparative genomics of the fungal order Sordariales.</title>
        <authorList>
            <consortium name="Lawrence Berkeley National Laboratory"/>
            <person name="Hensen N."/>
            <person name="Bonometti L."/>
            <person name="Westerberg I."/>
            <person name="Brannstrom I.O."/>
            <person name="Guillou S."/>
            <person name="Cros-Aarteil S."/>
            <person name="Calhoun S."/>
            <person name="Haridas S."/>
            <person name="Kuo A."/>
            <person name="Mondo S."/>
            <person name="Pangilinan J."/>
            <person name="Riley R."/>
            <person name="Labutti K."/>
            <person name="Andreopoulos B."/>
            <person name="Lipzen A."/>
            <person name="Chen C."/>
            <person name="Yanf M."/>
            <person name="Daum C."/>
            <person name="Ng V."/>
            <person name="Clum A."/>
            <person name="Steindorff A."/>
            <person name="Ohm R."/>
            <person name="Martin F."/>
            <person name="Silar P."/>
            <person name="Natvig D."/>
            <person name="Lalanne C."/>
            <person name="Gautier V."/>
            <person name="Ament-Velasquez S.L."/>
            <person name="Kruys A."/>
            <person name="Hutchinson M.I."/>
            <person name="Powell A.J."/>
            <person name="Barry K."/>
            <person name="Miller A.N."/>
            <person name="Grigoriev I.V."/>
            <person name="Debuchy R."/>
            <person name="Gladieux P."/>
            <person name="Thoren M.H."/>
            <person name="Johannesson H."/>
        </authorList>
    </citation>
    <scope>NUCLEOTIDE SEQUENCE</scope>
    <source>
        <strain evidence="8">CBS 307.81</strain>
    </source>
</reference>
<feature type="region of interest" description="Disordered" evidence="6">
    <location>
        <begin position="388"/>
        <end position="550"/>
    </location>
</feature>
<evidence type="ECO:0000256" key="6">
    <source>
        <dbReference type="SAM" id="MobiDB-lite"/>
    </source>
</evidence>
<feature type="domain" description="C2H2-type" evidence="7">
    <location>
        <begin position="255"/>
        <end position="282"/>
    </location>
</feature>
<dbReference type="SMART" id="SM00355">
    <property type="entry name" value="ZnF_C2H2"/>
    <property type="match status" value="3"/>
</dbReference>
<evidence type="ECO:0000256" key="2">
    <source>
        <dbReference type="ARBA" id="ARBA00022737"/>
    </source>
</evidence>
<feature type="compositionally biased region" description="Low complexity" evidence="6">
    <location>
        <begin position="620"/>
        <end position="662"/>
    </location>
</feature>